<feature type="region of interest" description="Disordered" evidence="1">
    <location>
        <begin position="43"/>
        <end position="88"/>
    </location>
</feature>
<dbReference type="EMBL" id="CP029425">
    <property type="protein sequence ID" value="AWL91528.1"/>
    <property type="molecule type" value="Genomic_DNA"/>
</dbReference>
<evidence type="ECO:0000256" key="1">
    <source>
        <dbReference type="SAM" id="MobiDB-lite"/>
    </source>
</evidence>
<gene>
    <name evidence="2" type="ORF">CIT37_04090</name>
</gene>
<accession>A0A2U8P1K8</accession>
<reference evidence="2 3" key="1">
    <citation type="journal article" date="2014" name="Int. J. Syst. Evol. Microbiol.">
        <title>Bradyrhizobium ottawaense sp. nov., a symbiotic nitrogen fixing bacterium from root nodules of soybeans in Canada.</title>
        <authorList>
            <person name="Yu X."/>
            <person name="Cloutier S."/>
            <person name="Tambong J.T."/>
            <person name="Bromfield E.S."/>
        </authorList>
    </citation>
    <scope>NUCLEOTIDE SEQUENCE [LARGE SCALE GENOMIC DNA]</scope>
    <source>
        <strain evidence="2 3">OO99</strain>
    </source>
</reference>
<dbReference type="Proteomes" id="UP000215703">
    <property type="component" value="Chromosome"/>
</dbReference>
<evidence type="ECO:0000313" key="3">
    <source>
        <dbReference type="Proteomes" id="UP000215703"/>
    </source>
</evidence>
<organism evidence="2 3">
    <name type="scientific">Bradyrhizobium ottawaense</name>
    <dbReference type="NCBI Taxonomy" id="931866"/>
    <lineage>
        <taxon>Bacteria</taxon>
        <taxon>Pseudomonadati</taxon>
        <taxon>Pseudomonadota</taxon>
        <taxon>Alphaproteobacteria</taxon>
        <taxon>Hyphomicrobiales</taxon>
        <taxon>Nitrobacteraceae</taxon>
        <taxon>Bradyrhizobium</taxon>
    </lineage>
</organism>
<proteinExistence type="predicted"/>
<reference evidence="2 3" key="2">
    <citation type="journal article" date="2017" name="Syst. Appl. Microbiol.">
        <title>Soybeans inoculated with root zone soils of Canadian native legumes harbour diverse and novel Bradyrhizobium spp. that possess agricultural potential.</title>
        <authorList>
            <person name="Bromfield E.S.P."/>
            <person name="Cloutier S."/>
            <person name="Tambong J.T."/>
            <person name="Tran Thi T.V."/>
        </authorList>
    </citation>
    <scope>NUCLEOTIDE SEQUENCE [LARGE SCALE GENOMIC DNA]</scope>
    <source>
        <strain evidence="2 3">OO99</strain>
    </source>
</reference>
<dbReference type="AlphaFoldDB" id="A0A2U8P1K8"/>
<protein>
    <submittedName>
        <fullName evidence="2">Uncharacterized protein</fullName>
    </submittedName>
</protein>
<evidence type="ECO:0000313" key="2">
    <source>
        <dbReference type="EMBL" id="AWL91528.1"/>
    </source>
</evidence>
<dbReference type="OrthoDB" id="8233991at2"/>
<sequence length="143" mass="15860">METTVQPKTITSRPMPSWNMRRLTNRLARECGLKLRQSYLRIGSGASQSSSREWPHEERRASRSLPSQRAGRGTPPTSPSPPSTTISASPSAWLRLSLGLIRNALLLMLAVALELRPAIWRVERPDCLRIEKGCGNASSTRPS</sequence>
<name>A0A2U8P1K8_9BRAD</name>